<accession>A0A392NHA6</accession>
<evidence type="ECO:0000313" key="2">
    <source>
        <dbReference type="Proteomes" id="UP000265520"/>
    </source>
</evidence>
<evidence type="ECO:0000313" key="1">
    <source>
        <dbReference type="EMBL" id="MCH98488.1"/>
    </source>
</evidence>
<organism evidence="1 2">
    <name type="scientific">Trifolium medium</name>
    <dbReference type="NCBI Taxonomy" id="97028"/>
    <lineage>
        <taxon>Eukaryota</taxon>
        <taxon>Viridiplantae</taxon>
        <taxon>Streptophyta</taxon>
        <taxon>Embryophyta</taxon>
        <taxon>Tracheophyta</taxon>
        <taxon>Spermatophyta</taxon>
        <taxon>Magnoliopsida</taxon>
        <taxon>eudicotyledons</taxon>
        <taxon>Gunneridae</taxon>
        <taxon>Pentapetalae</taxon>
        <taxon>rosids</taxon>
        <taxon>fabids</taxon>
        <taxon>Fabales</taxon>
        <taxon>Fabaceae</taxon>
        <taxon>Papilionoideae</taxon>
        <taxon>50 kb inversion clade</taxon>
        <taxon>NPAAA clade</taxon>
        <taxon>Hologalegina</taxon>
        <taxon>IRL clade</taxon>
        <taxon>Trifolieae</taxon>
        <taxon>Trifolium</taxon>
    </lineage>
</organism>
<gene>
    <name evidence="1" type="ORF">A2U01_0019490</name>
</gene>
<sequence>LRIENLNSSYWAEVKFQMVPKEFLNSPTDEACFVQHTSDVRVLQGVWILQLSLNFATINSYFDNEFSIPRVFTSSYLLPSVDRVQFVHLLTSNISSQGSPPLLPPEFELPIRSYYFDLLG</sequence>
<keyword evidence="2" id="KW-1185">Reference proteome</keyword>
<dbReference type="AlphaFoldDB" id="A0A392NHA6"/>
<proteinExistence type="predicted"/>
<feature type="non-terminal residue" evidence="1">
    <location>
        <position position="1"/>
    </location>
</feature>
<name>A0A392NHA6_9FABA</name>
<dbReference type="EMBL" id="LXQA010037716">
    <property type="protein sequence ID" value="MCH98488.1"/>
    <property type="molecule type" value="Genomic_DNA"/>
</dbReference>
<protein>
    <submittedName>
        <fullName evidence="1">Uncharacterized protein</fullName>
    </submittedName>
</protein>
<dbReference type="Proteomes" id="UP000265520">
    <property type="component" value="Unassembled WGS sequence"/>
</dbReference>
<comment type="caution">
    <text evidence="1">The sequence shown here is derived from an EMBL/GenBank/DDBJ whole genome shotgun (WGS) entry which is preliminary data.</text>
</comment>
<feature type="non-terminal residue" evidence="1">
    <location>
        <position position="120"/>
    </location>
</feature>
<reference evidence="1 2" key="1">
    <citation type="journal article" date="2018" name="Front. Plant Sci.">
        <title>Red Clover (Trifolium pratense) and Zigzag Clover (T. medium) - A Picture of Genomic Similarities and Differences.</title>
        <authorList>
            <person name="Dluhosova J."/>
            <person name="Istvanek J."/>
            <person name="Nedelnik J."/>
            <person name="Repkova J."/>
        </authorList>
    </citation>
    <scope>NUCLEOTIDE SEQUENCE [LARGE SCALE GENOMIC DNA]</scope>
    <source>
        <strain evidence="2">cv. 10/8</strain>
        <tissue evidence="1">Leaf</tissue>
    </source>
</reference>